<gene>
    <name evidence="4" type="ORF">CRG98_028728</name>
</gene>
<dbReference type="Pfam" id="PF22936">
    <property type="entry name" value="Pol_BBD"/>
    <property type="match status" value="1"/>
</dbReference>
<evidence type="ECO:0000256" key="1">
    <source>
        <dbReference type="PROSITE-ProRule" id="PRU00047"/>
    </source>
</evidence>
<evidence type="ECO:0000313" key="4">
    <source>
        <dbReference type="EMBL" id="PKI50900.1"/>
    </source>
</evidence>
<proteinExistence type="predicted"/>
<dbReference type="InterPro" id="IPR036875">
    <property type="entry name" value="Znf_CCHC_sf"/>
</dbReference>
<reference evidence="4 5" key="1">
    <citation type="submission" date="2017-11" db="EMBL/GenBank/DDBJ databases">
        <title>De-novo sequencing of pomegranate (Punica granatum L.) genome.</title>
        <authorList>
            <person name="Akparov Z."/>
            <person name="Amiraslanov A."/>
            <person name="Hajiyeva S."/>
            <person name="Abbasov M."/>
            <person name="Kaur K."/>
            <person name="Hamwieh A."/>
            <person name="Solovyev V."/>
            <person name="Salamov A."/>
            <person name="Braich B."/>
            <person name="Kosarev P."/>
            <person name="Mahmoud A."/>
            <person name="Hajiyev E."/>
            <person name="Babayeva S."/>
            <person name="Izzatullayeva V."/>
            <person name="Mammadov A."/>
            <person name="Mammadov A."/>
            <person name="Sharifova S."/>
            <person name="Ojaghi J."/>
            <person name="Eynullazada K."/>
            <person name="Bayramov B."/>
            <person name="Abdulazimova A."/>
            <person name="Shahmuradov I."/>
        </authorList>
    </citation>
    <scope>NUCLEOTIDE SEQUENCE [LARGE SCALE GENOMIC DNA]</scope>
    <source>
        <strain evidence="5">cv. AG2017</strain>
        <tissue evidence="4">Leaf</tissue>
    </source>
</reference>
<dbReference type="GO" id="GO:0008270">
    <property type="term" value="F:zinc ion binding"/>
    <property type="evidence" value="ECO:0007669"/>
    <property type="project" value="UniProtKB-KW"/>
</dbReference>
<sequence>MSEAKFEVEKFDEWNDFGLWTIKMKALLKKVTEYHGGNGKGLVARGKSSEKGSRGKSESRDRKSICWNCNEEGHLKRDCSRRRGKQGELSGNAVVEEERYKERDILTSIGEENAGEVQIKLHTSSEMLLEDARHVSGLKKNLISPGTLDKLGYKYKCQGGVVRILKGALTVMKGLLQKGLYVLRGMASTTVIKWSTPDEKYLESLEDGGDLLGTYKVEKHLEIPDR</sequence>
<feature type="compositionally biased region" description="Basic and acidic residues" evidence="2">
    <location>
        <begin position="47"/>
        <end position="58"/>
    </location>
</feature>
<dbReference type="InterPro" id="IPR054722">
    <property type="entry name" value="PolX-like_BBD"/>
</dbReference>
<dbReference type="Proteomes" id="UP000233551">
    <property type="component" value="Unassembled WGS sequence"/>
</dbReference>
<organism evidence="4 5">
    <name type="scientific">Punica granatum</name>
    <name type="common">Pomegranate</name>
    <dbReference type="NCBI Taxonomy" id="22663"/>
    <lineage>
        <taxon>Eukaryota</taxon>
        <taxon>Viridiplantae</taxon>
        <taxon>Streptophyta</taxon>
        <taxon>Embryophyta</taxon>
        <taxon>Tracheophyta</taxon>
        <taxon>Spermatophyta</taxon>
        <taxon>Magnoliopsida</taxon>
        <taxon>eudicotyledons</taxon>
        <taxon>Gunneridae</taxon>
        <taxon>Pentapetalae</taxon>
        <taxon>rosids</taxon>
        <taxon>malvids</taxon>
        <taxon>Myrtales</taxon>
        <taxon>Lythraceae</taxon>
        <taxon>Punica</taxon>
    </lineage>
</organism>
<accession>A0A2I0J4R1</accession>
<evidence type="ECO:0000313" key="5">
    <source>
        <dbReference type="Proteomes" id="UP000233551"/>
    </source>
</evidence>
<dbReference type="InterPro" id="IPR001878">
    <property type="entry name" value="Znf_CCHC"/>
</dbReference>
<dbReference type="SUPFAM" id="SSF57756">
    <property type="entry name" value="Retrovirus zinc finger-like domains"/>
    <property type="match status" value="1"/>
</dbReference>
<dbReference type="AlphaFoldDB" id="A0A2I0J4R1"/>
<feature type="domain" description="CCHC-type" evidence="3">
    <location>
        <begin position="66"/>
        <end position="79"/>
    </location>
</feature>
<evidence type="ECO:0000256" key="2">
    <source>
        <dbReference type="SAM" id="MobiDB-lite"/>
    </source>
</evidence>
<dbReference type="Gene3D" id="4.10.60.10">
    <property type="entry name" value="Zinc finger, CCHC-type"/>
    <property type="match status" value="1"/>
</dbReference>
<comment type="caution">
    <text evidence="4">The sequence shown here is derived from an EMBL/GenBank/DDBJ whole genome shotgun (WGS) entry which is preliminary data.</text>
</comment>
<name>A0A2I0J4R1_PUNGR</name>
<dbReference type="SMART" id="SM00343">
    <property type="entry name" value="ZnF_C2HC"/>
    <property type="match status" value="1"/>
</dbReference>
<keyword evidence="1" id="KW-0479">Metal-binding</keyword>
<keyword evidence="5" id="KW-1185">Reference proteome</keyword>
<dbReference type="Pfam" id="PF00098">
    <property type="entry name" value="zf-CCHC"/>
    <property type="match status" value="1"/>
</dbReference>
<keyword evidence="1" id="KW-0863">Zinc-finger</keyword>
<keyword evidence="1" id="KW-0862">Zinc</keyword>
<feature type="region of interest" description="Disordered" evidence="2">
    <location>
        <begin position="38"/>
        <end position="58"/>
    </location>
</feature>
<dbReference type="GO" id="GO:0003676">
    <property type="term" value="F:nucleic acid binding"/>
    <property type="evidence" value="ECO:0007669"/>
    <property type="project" value="InterPro"/>
</dbReference>
<evidence type="ECO:0000259" key="3">
    <source>
        <dbReference type="PROSITE" id="PS50158"/>
    </source>
</evidence>
<dbReference type="PROSITE" id="PS50158">
    <property type="entry name" value="ZF_CCHC"/>
    <property type="match status" value="1"/>
</dbReference>
<protein>
    <recommendedName>
        <fullName evidence="3">CCHC-type domain-containing protein</fullName>
    </recommendedName>
</protein>
<dbReference type="EMBL" id="PGOL01002074">
    <property type="protein sequence ID" value="PKI50900.1"/>
    <property type="molecule type" value="Genomic_DNA"/>
</dbReference>